<dbReference type="InterPro" id="IPR052747">
    <property type="entry name" value="TA_system_RelE_toxin"/>
</dbReference>
<proteinExistence type="predicted"/>
<protein>
    <recommendedName>
        <fullName evidence="3">Type II toxin-antitoxin system RelE/ParE family toxin</fullName>
    </recommendedName>
</protein>
<dbReference type="EMBL" id="AP011892">
    <property type="protein sequence ID" value="BAJ49373.1"/>
    <property type="molecule type" value="Genomic_DNA"/>
</dbReference>
<dbReference type="InterPro" id="IPR035093">
    <property type="entry name" value="RelE/ParE_toxin_dom_sf"/>
</dbReference>
<dbReference type="PANTHER" id="PTHR38813:SF1">
    <property type="entry name" value="TOXIN RELE1-RELATED"/>
    <property type="match status" value="1"/>
</dbReference>
<dbReference type="Gene3D" id="3.30.2310.20">
    <property type="entry name" value="RelE-like"/>
    <property type="match status" value="1"/>
</dbReference>
<evidence type="ECO:0000256" key="1">
    <source>
        <dbReference type="ARBA" id="ARBA00022649"/>
    </source>
</evidence>
<organism evidence="2">
    <name type="scientific">Caldiarchaeum subterraneum</name>
    <dbReference type="NCBI Taxonomy" id="311458"/>
    <lineage>
        <taxon>Archaea</taxon>
        <taxon>Nitrososphaerota</taxon>
        <taxon>Candidatus Caldarchaeales</taxon>
        <taxon>Candidatus Caldarchaeaceae</taxon>
        <taxon>Candidatus Caldarchaeum</taxon>
    </lineage>
</organism>
<dbReference type="SUPFAM" id="SSF143011">
    <property type="entry name" value="RelE-like"/>
    <property type="match status" value="1"/>
</dbReference>
<gene>
    <name evidence="2" type="ORF">HGMM_F31D11C05</name>
</gene>
<evidence type="ECO:0008006" key="3">
    <source>
        <dbReference type="Google" id="ProtNLM"/>
    </source>
</evidence>
<reference evidence="2" key="2">
    <citation type="journal article" date="2011" name="Nucleic Acids Res.">
        <title>Insights into the evolution of Archaea and eukaryotic protein modifier systems revealed by the genome of a novel archaeal group.</title>
        <authorList>
            <person name="Nunoura T."/>
            <person name="Takaki Y."/>
            <person name="Kakuta J."/>
            <person name="Nishi S."/>
            <person name="Sugahara J."/>
            <person name="Kazama H."/>
            <person name="Chee G."/>
            <person name="Hattori M."/>
            <person name="Kanai A."/>
            <person name="Atomi H."/>
            <person name="Takai K."/>
            <person name="Takami H."/>
        </authorList>
    </citation>
    <scope>NUCLEOTIDE SEQUENCE</scope>
</reference>
<dbReference type="PANTHER" id="PTHR38813">
    <property type="match status" value="1"/>
</dbReference>
<reference evidence="2" key="1">
    <citation type="journal article" date="2005" name="Environ. Microbiol.">
        <title>Genetic and functional properties of uncultivated thermophilic crenarchaeotes from a subsurface gold mine as revealed by analysis of genome fragments.</title>
        <authorList>
            <person name="Nunoura T."/>
            <person name="Hirayama H."/>
            <person name="Takami H."/>
            <person name="Oida H."/>
            <person name="Nishi S."/>
            <person name="Shimamura S."/>
            <person name="Suzuki Y."/>
            <person name="Inagaki F."/>
            <person name="Takai K."/>
            <person name="Nealson K.H."/>
            <person name="Horikoshi K."/>
        </authorList>
    </citation>
    <scope>NUCLEOTIDE SEQUENCE</scope>
</reference>
<dbReference type="AlphaFoldDB" id="E6NAL7"/>
<dbReference type="Pfam" id="PF05016">
    <property type="entry name" value="ParE_toxin"/>
    <property type="match status" value="1"/>
</dbReference>
<keyword evidence="1" id="KW-1277">Toxin-antitoxin system</keyword>
<dbReference type="InterPro" id="IPR007712">
    <property type="entry name" value="RelE/ParE_toxin"/>
</dbReference>
<name>E6NAL7_CALS0</name>
<accession>E6NAL7</accession>
<sequence>MLFQVIISNRARKSLKSLVKQHRRRVLELLLILRENPVPTDYFDVKKLKGLIYTYRVRIGDIRIIYEVSWNARTIKILLIEWRERAY</sequence>
<evidence type="ECO:0000313" key="2">
    <source>
        <dbReference type="EMBL" id="BAJ49373.1"/>
    </source>
</evidence>